<dbReference type="InterPro" id="IPR050189">
    <property type="entry name" value="MFS_Efflux_Transporters"/>
</dbReference>
<feature type="transmembrane region" description="Helical" evidence="6">
    <location>
        <begin position="380"/>
        <end position="399"/>
    </location>
</feature>
<protein>
    <submittedName>
        <fullName evidence="8">Putative MFS family arabinose efflux permease</fullName>
    </submittedName>
</protein>
<dbReference type="Gene3D" id="1.20.1250.20">
    <property type="entry name" value="MFS general substrate transporter like domains"/>
    <property type="match status" value="1"/>
</dbReference>
<organism evidence="8 9">
    <name type="scientific">Yoonia maricola</name>
    <dbReference type="NCBI Taxonomy" id="420999"/>
    <lineage>
        <taxon>Bacteria</taxon>
        <taxon>Pseudomonadati</taxon>
        <taxon>Pseudomonadota</taxon>
        <taxon>Alphaproteobacteria</taxon>
        <taxon>Rhodobacterales</taxon>
        <taxon>Paracoccaceae</taxon>
        <taxon>Yoonia</taxon>
    </lineage>
</organism>
<feature type="transmembrane region" description="Helical" evidence="6">
    <location>
        <begin position="337"/>
        <end position="360"/>
    </location>
</feature>
<evidence type="ECO:0000313" key="9">
    <source>
        <dbReference type="Proteomes" id="UP000228531"/>
    </source>
</evidence>
<feature type="transmembrane region" description="Helical" evidence="6">
    <location>
        <begin position="307"/>
        <end position="325"/>
    </location>
</feature>
<sequence length="406" mass="42076">MPAPFSRNQYVVLFVCVAIFALGQFHRASGGVFTPILMDRYALSAATVGGLVSAMFFATIAAQVPFGIALDRIGPRMVLSICLCIIAIGTGVFAVAQSFDMALVSRILIGVGLAAMGAASHVIIARNFTARDFGYISGLVVTLGGIGGLLGTYPLAIALENLPWAVVFGSVAALTVILAAGVFRVVRTGGITNETAAEAGPQGGYLTLLRQPEFRKILALGAVAYAPITTITGLWGGPFLQDVAGLSAEQSGAVLLLLFAATIAAGYVFGLLDRNAPSRKALIYVAFVVSAACLLSLAAIANPPVSLAIGLLVIMVFSQQFYIPLGAHMRKTVADTHLGRASTLLSLVSVAAIPLMQLGFGAILDATARKGFETSDQYRIAFATMGVTILAAGLIYSTARDINDAA</sequence>
<keyword evidence="3 6" id="KW-0812">Transmembrane</keyword>
<gene>
    <name evidence="8" type="ORF">BC777_1432</name>
</gene>
<dbReference type="InterPro" id="IPR036259">
    <property type="entry name" value="MFS_trans_sf"/>
</dbReference>
<dbReference type="SUPFAM" id="SSF103473">
    <property type="entry name" value="MFS general substrate transporter"/>
    <property type="match status" value="1"/>
</dbReference>
<reference evidence="8 9" key="1">
    <citation type="submission" date="2017-11" db="EMBL/GenBank/DDBJ databases">
        <title>Genomic Encyclopedia of Archaeal and Bacterial Type Strains, Phase II (KMG-II): From Individual Species to Whole Genera.</title>
        <authorList>
            <person name="Goeker M."/>
        </authorList>
    </citation>
    <scope>NUCLEOTIDE SEQUENCE [LARGE SCALE GENOMIC DNA]</scope>
    <source>
        <strain evidence="8 9">DSM 29128</strain>
    </source>
</reference>
<keyword evidence="2" id="KW-1003">Cell membrane</keyword>
<evidence type="ECO:0000259" key="7">
    <source>
        <dbReference type="PROSITE" id="PS50850"/>
    </source>
</evidence>
<dbReference type="EMBL" id="PGTY01000001">
    <property type="protein sequence ID" value="PJI92577.1"/>
    <property type="molecule type" value="Genomic_DNA"/>
</dbReference>
<dbReference type="GO" id="GO:0005886">
    <property type="term" value="C:plasma membrane"/>
    <property type="evidence" value="ECO:0007669"/>
    <property type="project" value="UniProtKB-SubCell"/>
</dbReference>
<feature type="transmembrane region" description="Helical" evidence="6">
    <location>
        <begin position="46"/>
        <end position="70"/>
    </location>
</feature>
<keyword evidence="4 6" id="KW-1133">Transmembrane helix</keyword>
<keyword evidence="5 6" id="KW-0472">Membrane</keyword>
<evidence type="ECO:0000313" key="8">
    <source>
        <dbReference type="EMBL" id="PJI92577.1"/>
    </source>
</evidence>
<accession>A0A2M8WNR6</accession>
<dbReference type="GO" id="GO:0022857">
    <property type="term" value="F:transmembrane transporter activity"/>
    <property type="evidence" value="ECO:0007669"/>
    <property type="project" value="InterPro"/>
</dbReference>
<dbReference type="InterPro" id="IPR011701">
    <property type="entry name" value="MFS"/>
</dbReference>
<dbReference type="InterPro" id="IPR020846">
    <property type="entry name" value="MFS_dom"/>
</dbReference>
<feature type="transmembrane region" description="Helical" evidence="6">
    <location>
        <begin position="252"/>
        <end position="272"/>
    </location>
</feature>
<dbReference type="RefSeq" id="WP_100367382.1">
    <property type="nucleotide sequence ID" value="NZ_PGTY01000001.1"/>
</dbReference>
<name>A0A2M8WNR6_9RHOB</name>
<evidence type="ECO:0000256" key="2">
    <source>
        <dbReference type="ARBA" id="ARBA00022475"/>
    </source>
</evidence>
<evidence type="ECO:0000256" key="6">
    <source>
        <dbReference type="SAM" id="Phobius"/>
    </source>
</evidence>
<evidence type="ECO:0000256" key="1">
    <source>
        <dbReference type="ARBA" id="ARBA00004651"/>
    </source>
</evidence>
<dbReference type="Proteomes" id="UP000228531">
    <property type="component" value="Unassembled WGS sequence"/>
</dbReference>
<comment type="subcellular location">
    <subcellularLocation>
        <location evidence="1">Cell membrane</location>
        <topology evidence="1">Multi-pass membrane protein</topology>
    </subcellularLocation>
</comment>
<feature type="domain" description="Major facilitator superfamily (MFS) profile" evidence="7">
    <location>
        <begin position="11"/>
        <end position="400"/>
    </location>
</feature>
<dbReference type="OrthoDB" id="272777at2"/>
<dbReference type="AlphaFoldDB" id="A0A2M8WNR6"/>
<evidence type="ECO:0000256" key="4">
    <source>
        <dbReference type="ARBA" id="ARBA00022989"/>
    </source>
</evidence>
<feature type="transmembrane region" description="Helical" evidence="6">
    <location>
        <begin position="162"/>
        <end position="183"/>
    </location>
</feature>
<feature type="transmembrane region" description="Helical" evidence="6">
    <location>
        <begin position="77"/>
        <end position="97"/>
    </location>
</feature>
<comment type="caution">
    <text evidence="8">The sequence shown here is derived from an EMBL/GenBank/DDBJ whole genome shotgun (WGS) entry which is preliminary data.</text>
</comment>
<evidence type="ECO:0000256" key="5">
    <source>
        <dbReference type="ARBA" id="ARBA00023136"/>
    </source>
</evidence>
<feature type="transmembrane region" description="Helical" evidence="6">
    <location>
        <begin position="136"/>
        <end position="156"/>
    </location>
</feature>
<dbReference type="PANTHER" id="PTHR43124:SF3">
    <property type="entry name" value="CHLORAMPHENICOL EFFLUX PUMP RV0191"/>
    <property type="match status" value="1"/>
</dbReference>
<dbReference type="PROSITE" id="PS50850">
    <property type="entry name" value="MFS"/>
    <property type="match status" value="1"/>
</dbReference>
<evidence type="ECO:0000256" key="3">
    <source>
        <dbReference type="ARBA" id="ARBA00022692"/>
    </source>
</evidence>
<keyword evidence="9" id="KW-1185">Reference proteome</keyword>
<feature type="transmembrane region" description="Helical" evidence="6">
    <location>
        <begin position="281"/>
        <end position="301"/>
    </location>
</feature>
<feature type="transmembrane region" description="Helical" evidence="6">
    <location>
        <begin position="217"/>
        <end position="240"/>
    </location>
</feature>
<feature type="transmembrane region" description="Helical" evidence="6">
    <location>
        <begin position="103"/>
        <end position="124"/>
    </location>
</feature>
<dbReference type="PANTHER" id="PTHR43124">
    <property type="entry name" value="PURINE EFFLUX PUMP PBUE"/>
    <property type="match status" value="1"/>
</dbReference>
<dbReference type="Pfam" id="PF07690">
    <property type="entry name" value="MFS_1"/>
    <property type="match status" value="1"/>
</dbReference>
<proteinExistence type="predicted"/>